<reference evidence="1 2" key="1">
    <citation type="submission" date="2018-11" db="EMBL/GenBank/DDBJ databases">
        <title>Sequencing the genomes of 1000 actinobacteria strains.</title>
        <authorList>
            <person name="Klenk H.-P."/>
        </authorList>
    </citation>
    <scope>NUCLEOTIDE SEQUENCE [LARGE SCALE GENOMIC DNA]</scope>
    <source>
        <strain evidence="1 2">DSM 44254</strain>
    </source>
</reference>
<accession>A0A3N1CMR2</accession>
<sequence>MPIDYSTAAGQVRLLIPDTNETYPLLTDEQVDAFLGIEGGTVKRAAAAALESIATNEALVSKVIKSQDLSTDGAKVSAELRARARELRRQADEDDATTAGELQIVDFVDPFTRSRCL</sequence>
<keyword evidence="2" id="KW-1185">Reference proteome</keyword>
<dbReference type="EMBL" id="RJKE01000001">
    <property type="protein sequence ID" value="ROO82583.1"/>
    <property type="molecule type" value="Genomic_DNA"/>
</dbReference>
<gene>
    <name evidence="1" type="ORF">EDD29_0063</name>
</gene>
<dbReference type="OrthoDB" id="3542061at2"/>
<evidence type="ECO:0000313" key="2">
    <source>
        <dbReference type="Proteomes" id="UP000272400"/>
    </source>
</evidence>
<evidence type="ECO:0000313" key="1">
    <source>
        <dbReference type="EMBL" id="ROO82583.1"/>
    </source>
</evidence>
<organism evidence="1 2">
    <name type="scientific">Actinocorallia herbida</name>
    <dbReference type="NCBI Taxonomy" id="58109"/>
    <lineage>
        <taxon>Bacteria</taxon>
        <taxon>Bacillati</taxon>
        <taxon>Actinomycetota</taxon>
        <taxon>Actinomycetes</taxon>
        <taxon>Streptosporangiales</taxon>
        <taxon>Thermomonosporaceae</taxon>
        <taxon>Actinocorallia</taxon>
    </lineage>
</organism>
<protein>
    <submittedName>
        <fullName evidence="1">Uncharacterized protein</fullName>
    </submittedName>
</protein>
<dbReference type="AlphaFoldDB" id="A0A3N1CMR2"/>
<proteinExistence type="predicted"/>
<dbReference type="RefSeq" id="WP_123661593.1">
    <property type="nucleotide sequence ID" value="NZ_RJKE01000001.1"/>
</dbReference>
<comment type="caution">
    <text evidence="1">The sequence shown here is derived from an EMBL/GenBank/DDBJ whole genome shotgun (WGS) entry which is preliminary data.</text>
</comment>
<name>A0A3N1CMR2_9ACTN</name>
<dbReference type="Proteomes" id="UP000272400">
    <property type="component" value="Unassembled WGS sequence"/>
</dbReference>